<sequence>MNRRDGGCTKSRWKQGGGGDNRLPVIHGARPRTEACGGDSGQGQEQRPVEVIHEPHSATPDVAGTGGGVLASAAASVSATLHSAKEAISKK</sequence>
<accession>A0AA89AIA2</accession>
<organism evidence="2 3">
    <name type="scientific">Escallonia herrerae</name>
    <dbReference type="NCBI Taxonomy" id="1293975"/>
    <lineage>
        <taxon>Eukaryota</taxon>
        <taxon>Viridiplantae</taxon>
        <taxon>Streptophyta</taxon>
        <taxon>Embryophyta</taxon>
        <taxon>Tracheophyta</taxon>
        <taxon>Spermatophyta</taxon>
        <taxon>Magnoliopsida</taxon>
        <taxon>eudicotyledons</taxon>
        <taxon>Gunneridae</taxon>
        <taxon>Pentapetalae</taxon>
        <taxon>asterids</taxon>
        <taxon>campanulids</taxon>
        <taxon>Escalloniales</taxon>
        <taxon>Escalloniaceae</taxon>
        <taxon>Escallonia</taxon>
    </lineage>
</organism>
<dbReference type="AlphaFoldDB" id="A0AA89AIA2"/>
<gene>
    <name evidence="2" type="ORF">RJ639_018917</name>
</gene>
<name>A0AA89AIA2_9ASTE</name>
<feature type="region of interest" description="Disordered" evidence="1">
    <location>
        <begin position="1"/>
        <end position="49"/>
    </location>
</feature>
<dbReference type="Proteomes" id="UP001188597">
    <property type="component" value="Unassembled WGS sequence"/>
</dbReference>
<reference evidence="2" key="1">
    <citation type="submission" date="2022-12" db="EMBL/GenBank/DDBJ databases">
        <title>Draft genome assemblies for two species of Escallonia (Escalloniales).</title>
        <authorList>
            <person name="Chanderbali A."/>
            <person name="Dervinis C."/>
            <person name="Anghel I."/>
            <person name="Soltis D."/>
            <person name="Soltis P."/>
            <person name="Zapata F."/>
        </authorList>
    </citation>
    <scope>NUCLEOTIDE SEQUENCE</scope>
    <source>
        <strain evidence="2">UCBG64.0493</strain>
        <tissue evidence="2">Leaf</tissue>
    </source>
</reference>
<evidence type="ECO:0000256" key="1">
    <source>
        <dbReference type="SAM" id="MobiDB-lite"/>
    </source>
</evidence>
<protein>
    <submittedName>
        <fullName evidence="2">Uncharacterized protein</fullName>
    </submittedName>
</protein>
<comment type="caution">
    <text evidence="2">The sequence shown here is derived from an EMBL/GenBank/DDBJ whole genome shotgun (WGS) entry which is preliminary data.</text>
</comment>
<evidence type="ECO:0000313" key="2">
    <source>
        <dbReference type="EMBL" id="KAK3004709.1"/>
    </source>
</evidence>
<dbReference type="EMBL" id="JAVXUP010002219">
    <property type="protein sequence ID" value="KAK3004709.1"/>
    <property type="molecule type" value="Genomic_DNA"/>
</dbReference>
<evidence type="ECO:0000313" key="3">
    <source>
        <dbReference type="Proteomes" id="UP001188597"/>
    </source>
</evidence>
<proteinExistence type="predicted"/>
<keyword evidence="3" id="KW-1185">Reference proteome</keyword>